<accession>A0AAU8DLK0</accession>
<evidence type="ECO:0000313" key="5">
    <source>
        <dbReference type="EMBL" id="XCG61806.1"/>
    </source>
</evidence>
<dbReference type="PANTHER" id="PTHR43004">
    <property type="entry name" value="TRK SYSTEM POTASSIUM UPTAKE PROTEIN"/>
    <property type="match status" value="1"/>
</dbReference>
<protein>
    <submittedName>
        <fullName evidence="5">FAD-dependent monooxygenase</fullName>
    </submittedName>
</protein>
<gene>
    <name evidence="5" type="ORF">ABLG96_10920</name>
</gene>
<keyword evidence="3" id="KW-0274">FAD</keyword>
<dbReference type="PRINTS" id="PR00420">
    <property type="entry name" value="RNGMNOXGNASE"/>
</dbReference>
<dbReference type="RefSeq" id="WP_353647422.1">
    <property type="nucleotide sequence ID" value="NZ_CP159218.1"/>
</dbReference>
<dbReference type="Pfam" id="PF01494">
    <property type="entry name" value="FAD_binding_3"/>
    <property type="match status" value="1"/>
</dbReference>
<keyword evidence="5" id="KW-0560">Oxidoreductase</keyword>
<keyword evidence="5" id="KW-0503">Monooxygenase</keyword>
<dbReference type="Gene3D" id="3.40.30.120">
    <property type="match status" value="1"/>
</dbReference>
<comment type="cofactor">
    <cofactor evidence="1">
        <name>FAD</name>
        <dbReference type="ChEBI" id="CHEBI:57692"/>
    </cofactor>
</comment>
<evidence type="ECO:0000259" key="4">
    <source>
        <dbReference type="Pfam" id="PF01494"/>
    </source>
</evidence>
<proteinExistence type="predicted"/>
<dbReference type="AlphaFoldDB" id="A0AAU8DLK0"/>
<evidence type="ECO:0000256" key="3">
    <source>
        <dbReference type="ARBA" id="ARBA00022827"/>
    </source>
</evidence>
<dbReference type="InterPro" id="IPR002938">
    <property type="entry name" value="FAD-bd"/>
</dbReference>
<dbReference type="Gene3D" id="3.50.50.60">
    <property type="entry name" value="FAD/NAD(P)-binding domain"/>
    <property type="match status" value="1"/>
</dbReference>
<keyword evidence="2" id="KW-0285">Flavoprotein</keyword>
<dbReference type="GO" id="GO:0071949">
    <property type="term" value="F:FAD binding"/>
    <property type="evidence" value="ECO:0007669"/>
    <property type="project" value="InterPro"/>
</dbReference>
<dbReference type="Gene3D" id="3.30.9.10">
    <property type="entry name" value="D-Amino Acid Oxidase, subunit A, domain 2"/>
    <property type="match status" value="1"/>
</dbReference>
<evidence type="ECO:0000256" key="1">
    <source>
        <dbReference type="ARBA" id="ARBA00001974"/>
    </source>
</evidence>
<name>A0AAU8DLK0_9ACTN</name>
<dbReference type="GO" id="GO:0016709">
    <property type="term" value="F:oxidoreductase activity, acting on paired donors, with incorporation or reduction of molecular oxygen, NAD(P)H as one donor, and incorporation of one atom of oxygen"/>
    <property type="evidence" value="ECO:0007669"/>
    <property type="project" value="UniProtKB-ARBA"/>
</dbReference>
<organism evidence="5">
    <name type="scientific">Nakamurella sp. A5-74</name>
    <dbReference type="NCBI Taxonomy" id="3158264"/>
    <lineage>
        <taxon>Bacteria</taxon>
        <taxon>Bacillati</taxon>
        <taxon>Actinomycetota</taxon>
        <taxon>Actinomycetes</taxon>
        <taxon>Nakamurellales</taxon>
        <taxon>Nakamurellaceae</taxon>
        <taxon>Nakamurella</taxon>
    </lineage>
</organism>
<dbReference type="PANTHER" id="PTHR43004:SF19">
    <property type="entry name" value="BINDING MONOOXYGENASE, PUTATIVE (JCVI)-RELATED"/>
    <property type="match status" value="1"/>
</dbReference>
<dbReference type="SUPFAM" id="SSF51905">
    <property type="entry name" value="FAD/NAD(P)-binding domain"/>
    <property type="match status" value="1"/>
</dbReference>
<dbReference type="InterPro" id="IPR036188">
    <property type="entry name" value="FAD/NAD-bd_sf"/>
</dbReference>
<dbReference type="Pfam" id="PF21274">
    <property type="entry name" value="Rng_hyd_C"/>
    <property type="match status" value="1"/>
</dbReference>
<evidence type="ECO:0000256" key="2">
    <source>
        <dbReference type="ARBA" id="ARBA00022630"/>
    </source>
</evidence>
<sequence length="541" mass="57606">MISTPVLVVGGGPVGLTAALELAHHGVASVVLEPRVVVDHQRPRAKTTSARSMELFRRTGVAAEIRRRAALPAAWSHEIRFCTTVLGAEVTRMSHTLGLELIDSPLTSESAQQVTQPVVEEALRAVIAEQPLVRTLFGWQANTITLAGDRRQVRVLDGSGESDDIEFRYLIGADGSRSVVREALGAHYVGAPGGRPNVNITFRSEQLRDRLSGTPAVHHWVLNPAAPGVVGALDLAGTWWAIATGTASIADDDEAAALVRALVGDDIDVRIIATDPWQARLLLSDSYGRDGAYLVGDAAHQNPPWGGHGFNTGVGDAVNLAWKIAAVLNGWAPPELLDSYEAERRPVAERTIELAAVNMRALPIELGNPAMTTAGLPGQAAREAAATAIESVKRSEFYSLGLVLGHTYGPDPAAHSSSTEIYQPQVQPGNRLPHQRSMDGQSLYDLLGPEFTVLGPAEAAGPLVTAAAQLGVPLMQVDPQQNHFAAVDGTRAVLVRPDQHIAWVGQPSAPDTDDRSECHPRDIIRTALRGFNPPKTPAATP</sequence>
<dbReference type="EMBL" id="CP159218">
    <property type="protein sequence ID" value="XCG61806.1"/>
    <property type="molecule type" value="Genomic_DNA"/>
</dbReference>
<feature type="domain" description="FAD-binding" evidence="4">
    <location>
        <begin position="4"/>
        <end position="353"/>
    </location>
</feature>
<dbReference type="InterPro" id="IPR050641">
    <property type="entry name" value="RIFMO-like"/>
</dbReference>
<dbReference type="NCBIfam" id="NF004780">
    <property type="entry name" value="PRK06126.1"/>
    <property type="match status" value="1"/>
</dbReference>
<reference evidence="5" key="1">
    <citation type="submission" date="2024-05" db="EMBL/GenBank/DDBJ databases">
        <authorList>
            <person name="Cai S.Y."/>
            <person name="Jin L.M."/>
            <person name="Li H.R."/>
        </authorList>
    </citation>
    <scope>NUCLEOTIDE SEQUENCE</scope>
    <source>
        <strain evidence="5">A5-74</strain>
    </source>
</reference>